<comment type="caution">
    <text evidence="3">The sequence shown here is derived from an EMBL/GenBank/DDBJ whole genome shotgun (WGS) entry which is preliminary data.</text>
</comment>
<keyword evidence="4" id="KW-1185">Reference proteome</keyword>
<dbReference type="Proteomes" id="UP000281028">
    <property type="component" value="Unassembled WGS sequence"/>
</dbReference>
<dbReference type="InterPro" id="IPR029058">
    <property type="entry name" value="AB_hydrolase_fold"/>
</dbReference>
<gene>
    <name evidence="3" type="ORF">ECE50_028325</name>
</gene>
<dbReference type="GO" id="GO:0004252">
    <property type="term" value="F:serine-type endopeptidase activity"/>
    <property type="evidence" value="ECO:0007669"/>
    <property type="project" value="TreeGrafter"/>
</dbReference>
<organism evidence="3 4">
    <name type="scientific">Chitinophaga solisilvae</name>
    <dbReference type="NCBI Taxonomy" id="1233460"/>
    <lineage>
        <taxon>Bacteria</taxon>
        <taxon>Pseudomonadati</taxon>
        <taxon>Bacteroidota</taxon>
        <taxon>Chitinophagia</taxon>
        <taxon>Chitinophagales</taxon>
        <taxon>Chitinophagaceae</taxon>
        <taxon>Chitinophaga</taxon>
    </lineage>
</organism>
<dbReference type="PANTHER" id="PTHR42776:SF27">
    <property type="entry name" value="DIPEPTIDYL PEPTIDASE FAMILY MEMBER 6"/>
    <property type="match status" value="1"/>
</dbReference>
<dbReference type="Pfam" id="PF00326">
    <property type="entry name" value="Peptidase_S9"/>
    <property type="match status" value="1"/>
</dbReference>
<dbReference type="EMBL" id="RIAR02000001">
    <property type="protein sequence ID" value="NSL90763.1"/>
    <property type="molecule type" value="Genomic_DNA"/>
</dbReference>
<evidence type="ECO:0000313" key="3">
    <source>
        <dbReference type="EMBL" id="NSL90763.1"/>
    </source>
</evidence>
<sequence length="405" mass="46099">MVFRFAEGRTFSALYQKKMILSAFNTRNKNDGFAIATFGKQKDPVITIQEPYFICGDLGLEGFTPYIFLKAKNVDKFIVQKQSVAEASNYYVTEDFVNFKRLSNEFPEKDYKWMKAELVEWKNVDGRTLQGVLYKPDDFDSTKSYPVIFNYYVRSSNALHHYEAPGMVGGLNLPYMVTQDYLVFVPDIFYKIGEPGRSAYNCIVSAANHLAMFPWVNRKKMALYGHSFGGFETNYVIAHTNLFAAAVSSSGMTNFISAYGSIVGDGVSRQGQYELTKDRIGGTLWDKLDSYIDNSPVLRADKIETPLLMMGNKEDDDVPFTQGVELFTALRRLGKKVWMIQYDGEGHIIVGCSDAPKDWMLRVKTFYDHYLKDMPSQKWMTQGVSAQEKSFFSGMETDVSHVKSE</sequence>
<keyword evidence="1" id="KW-0378">Hydrolase</keyword>
<dbReference type="PANTHER" id="PTHR42776">
    <property type="entry name" value="SERINE PEPTIDASE S9 FAMILY MEMBER"/>
    <property type="match status" value="1"/>
</dbReference>
<dbReference type="GO" id="GO:0006508">
    <property type="term" value="P:proteolysis"/>
    <property type="evidence" value="ECO:0007669"/>
    <property type="project" value="InterPro"/>
</dbReference>
<feature type="domain" description="Peptidase S9 prolyl oligopeptidase catalytic" evidence="2">
    <location>
        <begin position="201"/>
        <end position="372"/>
    </location>
</feature>
<dbReference type="InterPro" id="IPR001375">
    <property type="entry name" value="Peptidase_S9_cat"/>
</dbReference>
<dbReference type="AlphaFoldDB" id="A0A9Q5D4C9"/>
<dbReference type="SUPFAM" id="SSF53474">
    <property type="entry name" value="alpha/beta-Hydrolases"/>
    <property type="match status" value="1"/>
</dbReference>
<name>A0A9Q5D4C9_9BACT</name>
<reference evidence="3" key="1">
    <citation type="submission" date="2020-05" db="EMBL/GenBank/DDBJ databases">
        <title>Chitinophaga laudate sp. nov., isolated from a tropical peat swamp.</title>
        <authorList>
            <person name="Goh C.B.S."/>
            <person name="Lee M.S."/>
            <person name="Parimannan S."/>
            <person name="Pasbakhsh P."/>
            <person name="Yule C.M."/>
            <person name="Rajandas H."/>
            <person name="Loke S."/>
            <person name="Croft L."/>
            <person name="Tan J.B.L."/>
        </authorList>
    </citation>
    <scope>NUCLEOTIDE SEQUENCE</scope>
    <source>
        <strain evidence="3">Mgbs1</strain>
    </source>
</reference>
<protein>
    <submittedName>
        <fullName evidence="3">S9 family peptidase</fullName>
    </submittedName>
</protein>
<accession>A0A9Q5D4C9</accession>
<proteinExistence type="predicted"/>
<dbReference type="Gene3D" id="3.40.50.1820">
    <property type="entry name" value="alpha/beta hydrolase"/>
    <property type="match status" value="1"/>
</dbReference>
<evidence type="ECO:0000256" key="1">
    <source>
        <dbReference type="ARBA" id="ARBA00022801"/>
    </source>
</evidence>
<evidence type="ECO:0000259" key="2">
    <source>
        <dbReference type="Pfam" id="PF00326"/>
    </source>
</evidence>
<evidence type="ECO:0000313" key="4">
    <source>
        <dbReference type="Proteomes" id="UP000281028"/>
    </source>
</evidence>